<dbReference type="PROSITE" id="PS00483">
    <property type="entry name" value="DIHYDROOROTASE_2"/>
    <property type="match status" value="1"/>
</dbReference>
<dbReference type="HAMAP" id="MF_00220_B">
    <property type="entry name" value="PyrC_classI_B"/>
    <property type="match status" value="1"/>
</dbReference>
<feature type="active site" evidence="6">
    <location>
        <position position="305"/>
    </location>
</feature>
<dbReference type="InterPro" id="IPR004722">
    <property type="entry name" value="DHOase"/>
</dbReference>
<dbReference type="PROSITE" id="PS00482">
    <property type="entry name" value="DIHYDROOROTASE_1"/>
    <property type="match status" value="1"/>
</dbReference>
<feature type="binding site" evidence="6">
    <location>
        <position position="309"/>
    </location>
    <ligand>
        <name>substrate</name>
    </ligand>
</feature>
<organism evidence="8 9">
    <name type="scientific">Armatimonas rosea</name>
    <dbReference type="NCBI Taxonomy" id="685828"/>
    <lineage>
        <taxon>Bacteria</taxon>
        <taxon>Bacillati</taxon>
        <taxon>Armatimonadota</taxon>
        <taxon>Armatimonadia</taxon>
        <taxon>Armatimonadales</taxon>
        <taxon>Armatimonadaceae</taxon>
        <taxon>Armatimonas</taxon>
    </lineage>
</organism>
<dbReference type="AlphaFoldDB" id="A0A7W9SUD3"/>
<dbReference type="UniPathway" id="UPA00070">
    <property type="reaction ID" value="UER00117"/>
</dbReference>
<keyword evidence="6" id="KW-0862">Zinc</keyword>
<dbReference type="InterPro" id="IPR032466">
    <property type="entry name" value="Metal_Hydrolase"/>
</dbReference>
<name>A0A7W9SUD3_ARMRO</name>
<comment type="cofactor">
    <cofactor evidence="6">
        <name>Zn(2+)</name>
        <dbReference type="ChEBI" id="CHEBI:29105"/>
    </cofactor>
    <text evidence="6">Binds 2 Zn(2+) ions per subunit.</text>
</comment>
<evidence type="ECO:0000256" key="2">
    <source>
        <dbReference type="ARBA" id="ARBA00010286"/>
    </source>
</evidence>
<keyword evidence="3 6" id="KW-0479">Metal-binding</keyword>
<dbReference type="EMBL" id="JACHGW010000005">
    <property type="protein sequence ID" value="MBB6052991.1"/>
    <property type="molecule type" value="Genomic_DNA"/>
</dbReference>
<feature type="binding site" evidence="6">
    <location>
        <begin position="323"/>
        <end position="324"/>
    </location>
    <ligand>
        <name>substrate</name>
    </ligand>
</feature>
<feature type="binding site" evidence="6">
    <location>
        <position position="62"/>
    </location>
    <ligand>
        <name>Zn(2+)</name>
        <dbReference type="ChEBI" id="CHEBI:29105"/>
        <label>1</label>
    </ligand>
</feature>
<dbReference type="RefSeq" id="WP_184202851.1">
    <property type="nucleotide sequence ID" value="NZ_JACHGW010000005.1"/>
</dbReference>
<comment type="pathway">
    <text evidence="6">Pyrimidine metabolism; UMP biosynthesis via de novo pathway; (S)-dihydroorotate from bicarbonate: step 3/3.</text>
</comment>
<dbReference type="InterPro" id="IPR002195">
    <property type="entry name" value="Dihydroorotase_CS"/>
</dbReference>
<evidence type="ECO:0000256" key="1">
    <source>
        <dbReference type="ARBA" id="ARBA00002368"/>
    </source>
</evidence>
<feature type="binding site" evidence="6">
    <location>
        <position position="179"/>
    </location>
    <ligand>
        <name>Zn(2+)</name>
        <dbReference type="ChEBI" id="CHEBI:29105"/>
        <label>2</label>
    </ligand>
</feature>
<dbReference type="GO" id="GO:0006145">
    <property type="term" value="P:purine nucleobase catabolic process"/>
    <property type="evidence" value="ECO:0007669"/>
    <property type="project" value="TreeGrafter"/>
</dbReference>
<feature type="binding site" evidence="6">
    <location>
        <position position="278"/>
    </location>
    <ligand>
        <name>substrate</name>
    </ligand>
</feature>
<dbReference type="EC" id="3.5.2.3" evidence="6"/>
<dbReference type="PANTHER" id="PTHR43668">
    <property type="entry name" value="ALLANTOINASE"/>
    <property type="match status" value="1"/>
</dbReference>
<keyword evidence="4 6" id="KW-0378">Hydrolase</keyword>
<dbReference type="InterPro" id="IPR011059">
    <property type="entry name" value="Metal-dep_hydrolase_composite"/>
</dbReference>
<evidence type="ECO:0000259" key="7">
    <source>
        <dbReference type="Pfam" id="PF12890"/>
    </source>
</evidence>
<evidence type="ECO:0000256" key="6">
    <source>
        <dbReference type="HAMAP-Rule" id="MF_00220"/>
    </source>
</evidence>
<dbReference type="CDD" id="cd01317">
    <property type="entry name" value="DHOase_IIa"/>
    <property type="match status" value="1"/>
</dbReference>
<dbReference type="GO" id="GO:0005737">
    <property type="term" value="C:cytoplasm"/>
    <property type="evidence" value="ECO:0007669"/>
    <property type="project" value="TreeGrafter"/>
</dbReference>
<evidence type="ECO:0000256" key="5">
    <source>
        <dbReference type="ARBA" id="ARBA00022975"/>
    </source>
</evidence>
<dbReference type="Gene3D" id="3.20.20.140">
    <property type="entry name" value="Metal-dependent hydrolases"/>
    <property type="match status" value="1"/>
</dbReference>
<dbReference type="PANTHER" id="PTHR43668:SF2">
    <property type="entry name" value="ALLANTOINASE"/>
    <property type="match status" value="1"/>
</dbReference>
<keyword evidence="9" id="KW-1185">Reference proteome</keyword>
<comment type="catalytic activity">
    <reaction evidence="6">
        <text>(S)-dihydroorotate + H2O = N-carbamoyl-L-aspartate + H(+)</text>
        <dbReference type="Rhea" id="RHEA:24296"/>
        <dbReference type="ChEBI" id="CHEBI:15377"/>
        <dbReference type="ChEBI" id="CHEBI:15378"/>
        <dbReference type="ChEBI" id="CHEBI:30864"/>
        <dbReference type="ChEBI" id="CHEBI:32814"/>
        <dbReference type="EC" id="3.5.2.3"/>
    </reaction>
</comment>
<comment type="caution">
    <text evidence="8">The sequence shown here is derived from an EMBL/GenBank/DDBJ whole genome shotgun (WGS) entry which is preliminary data.</text>
</comment>
<evidence type="ECO:0000313" key="8">
    <source>
        <dbReference type="EMBL" id="MBB6052991.1"/>
    </source>
</evidence>
<evidence type="ECO:0000256" key="3">
    <source>
        <dbReference type="ARBA" id="ARBA00022723"/>
    </source>
</evidence>
<dbReference type="GO" id="GO:0004151">
    <property type="term" value="F:dihydroorotase activity"/>
    <property type="evidence" value="ECO:0007669"/>
    <property type="project" value="UniProtKB-UniRule"/>
</dbReference>
<feature type="binding site" evidence="6">
    <location>
        <position position="305"/>
    </location>
    <ligand>
        <name>Zn(2+)</name>
        <dbReference type="ChEBI" id="CHEBI:29105"/>
        <label>1</label>
    </ligand>
</feature>
<feature type="domain" description="Dihydroorotase catalytic" evidence="7">
    <location>
        <begin position="49"/>
        <end position="235"/>
    </location>
</feature>
<feature type="binding site" evidence="6">
    <location>
        <begin position="62"/>
        <end position="64"/>
    </location>
    <ligand>
        <name>substrate</name>
    </ligand>
</feature>
<dbReference type="GO" id="GO:0004038">
    <property type="term" value="F:allantoinase activity"/>
    <property type="evidence" value="ECO:0007669"/>
    <property type="project" value="TreeGrafter"/>
</dbReference>
<dbReference type="GO" id="GO:0008270">
    <property type="term" value="F:zinc ion binding"/>
    <property type="evidence" value="ECO:0007669"/>
    <property type="project" value="UniProtKB-UniRule"/>
</dbReference>
<sequence length="423" mass="44876">MILRNGRVIDPSSGIDGIGDLRIEDGRIAEVRLGGGIPTDGHFERDCTGKVICPGLIDIHVHLREPGQEYKEDLASGLGSAAAGGFTTVACMPNTTPVIDSAPIVRDLIARAKLEKGARIQVIGALSKGMKNTELAEMGDLKAAGAIAVSDDAYQVQDAGFMRKAMEYAAMLDLPVLAHCENTSLSDGGVMNEGYTASVLGLKGLPREAYEMDVMRNGLLAMMTGCHLHVLHVSTAREVEIIRFLKSLGAPVTAETGPHYWCLTDEACKGYNTNAKMNPPLRTQTDCEAMIVGLKDGTLDCIATDHAPHAAYEKAQEFPLAPFGIHGLETSLALGITYLVKPNHLSLAALIGQMSTAPARILGLPGGTLEPDSVADITVFDPDAEWVVEPEAFVSKGKNTPFGGWKLTGKPVMTIVGGEVVFS</sequence>
<feature type="binding site" evidence="6">
    <location>
        <position position="60"/>
    </location>
    <ligand>
        <name>Zn(2+)</name>
        <dbReference type="ChEBI" id="CHEBI:29105"/>
        <label>1</label>
    </ligand>
</feature>
<dbReference type="SUPFAM" id="SSF51338">
    <property type="entry name" value="Composite domain of metallo-dependent hydrolases"/>
    <property type="match status" value="1"/>
</dbReference>
<evidence type="ECO:0000256" key="4">
    <source>
        <dbReference type="ARBA" id="ARBA00022801"/>
    </source>
</evidence>
<dbReference type="Pfam" id="PF12890">
    <property type="entry name" value="DHOase"/>
    <property type="match status" value="1"/>
</dbReference>
<dbReference type="SUPFAM" id="SSF51556">
    <property type="entry name" value="Metallo-dependent hydrolases"/>
    <property type="match status" value="1"/>
</dbReference>
<dbReference type="GO" id="GO:0044205">
    <property type="term" value="P:'de novo' UMP biosynthetic process"/>
    <property type="evidence" value="ECO:0007669"/>
    <property type="project" value="UniProtKB-UniRule"/>
</dbReference>
<feature type="binding site" evidence="6">
    <location>
        <position position="152"/>
    </location>
    <ligand>
        <name>Zn(2+)</name>
        <dbReference type="ChEBI" id="CHEBI:29105"/>
        <label>1</label>
    </ligand>
</feature>
<dbReference type="NCBIfam" id="TIGR00857">
    <property type="entry name" value="pyrC_multi"/>
    <property type="match status" value="1"/>
</dbReference>
<dbReference type="Proteomes" id="UP000520814">
    <property type="component" value="Unassembled WGS sequence"/>
</dbReference>
<feature type="binding site" evidence="6">
    <location>
        <position position="94"/>
    </location>
    <ligand>
        <name>substrate</name>
    </ligand>
</feature>
<reference evidence="8 9" key="1">
    <citation type="submission" date="2020-08" db="EMBL/GenBank/DDBJ databases">
        <title>Genomic Encyclopedia of Type Strains, Phase IV (KMG-IV): sequencing the most valuable type-strain genomes for metagenomic binning, comparative biology and taxonomic classification.</title>
        <authorList>
            <person name="Goeker M."/>
        </authorList>
    </citation>
    <scope>NUCLEOTIDE SEQUENCE [LARGE SCALE GENOMIC DNA]</scope>
    <source>
        <strain evidence="8 9">DSM 23562</strain>
    </source>
</reference>
<protein>
    <recommendedName>
        <fullName evidence="6">Dihydroorotase</fullName>
        <shortName evidence="6">DHOase</shortName>
        <ecNumber evidence="6">3.5.2.3</ecNumber>
    </recommendedName>
</protein>
<feature type="binding site" evidence="6">
    <location>
        <position position="232"/>
    </location>
    <ligand>
        <name>Zn(2+)</name>
        <dbReference type="ChEBI" id="CHEBI:29105"/>
        <label>2</label>
    </ligand>
</feature>
<keyword evidence="5 6" id="KW-0665">Pyrimidine biosynthesis</keyword>
<comment type="function">
    <text evidence="1 6">Catalyzes the reversible cyclization of carbamoyl aspartate to dihydroorotate.</text>
</comment>
<dbReference type="InterPro" id="IPR024403">
    <property type="entry name" value="DHOase_cat"/>
</dbReference>
<dbReference type="Gene3D" id="2.30.40.10">
    <property type="entry name" value="Urease, subunit C, domain 1"/>
    <property type="match status" value="1"/>
</dbReference>
<accession>A0A7W9SUD3</accession>
<proteinExistence type="inferred from homology"/>
<feature type="binding site" evidence="6">
    <location>
        <position position="152"/>
    </location>
    <ligand>
        <name>Zn(2+)</name>
        <dbReference type="ChEBI" id="CHEBI:29105"/>
        <label>2</label>
    </ligand>
</feature>
<comment type="similarity">
    <text evidence="2 6">Belongs to the metallo-dependent hydrolases superfamily. DHOase family. Class I DHOase subfamily.</text>
</comment>
<dbReference type="InterPro" id="IPR050138">
    <property type="entry name" value="DHOase/Allantoinase_Hydrolase"/>
</dbReference>
<gene>
    <name evidence="6" type="primary">pyrC</name>
    <name evidence="8" type="ORF">HNQ39_004823</name>
</gene>
<evidence type="ECO:0000313" key="9">
    <source>
        <dbReference type="Proteomes" id="UP000520814"/>
    </source>
</evidence>